<name>A0A7W5EVT8_9GAMM</name>
<reference evidence="2 3" key="1">
    <citation type="submission" date="2020-08" db="EMBL/GenBank/DDBJ databases">
        <title>Genomic Encyclopedia of Type Strains, Phase III (KMG-III): the genomes of soil and plant-associated and newly described type strains.</title>
        <authorList>
            <person name="Whitman W."/>
        </authorList>
    </citation>
    <scope>NUCLEOTIDE SEQUENCE [LARGE SCALE GENOMIC DNA]</scope>
    <source>
        <strain evidence="2 3">CECT 7744</strain>
    </source>
</reference>
<gene>
    <name evidence="2" type="ORF">FHR97_002564</name>
</gene>
<feature type="compositionally biased region" description="Polar residues" evidence="1">
    <location>
        <begin position="44"/>
        <end position="55"/>
    </location>
</feature>
<evidence type="ECO:0000256" key="1">
    <source>
        <dbReference type="SAM" id="MobiDB-lite"/>
    </source>
</evidence>
<comment type="caution">
    <text evidence="2">The sequence shown here is derived from an EMBL/GenBank/DDBJ whole genome shotgun (WGS) entry which is preliminary data.</text>
</comment>
<evidence type="ECO:0000313" key="3">
    <source>
        <dbReference type="Proteomes" id="UP000518892"/>
    </source>
</evidence>
<accession>A0A7W5EVT8</accession>
<feature type="compositionally biased region" description="Basic and acidic residues" evidence="1">
    <location>
        <begin position="25"/>
        <end position="43"/>
    </location>
</feature>
<dbReference type="RefSeq" id="WP_183384182.1">
    <property type="nucleotide sequence ID" value="NZ_JACHXR010000007.1"/>
</dbReference>
<dbReference type="Proteomes" id="UP000518892">
    <property type="component" value="Unassembled WGS sequence"/>
</dbReference>
<protein>
    <submittedName>
        <fullName evidence="2">Uncharacterized protein</fullName>
    </submittedName>
</protein>
<organism evidence="2 3">
    <name type="scientific">Halomonas stenophila</name>
    <dbReference type="NCBI Taxonomy" id="795312"/>
    <lineage>
        <taxon>Bacteria</taxon>
        <taxon>Pseudomonadati</taxon>
        <taxon>Pseudomonadota</taxon>
        <taxon>Gammaproteobacteria</taxon>
        <taxon>Oceanospirillales</taxon>
        <taxon>Halomonadaceae</taxon>
        <taxon>Halomonas</taxon>
    </lineage>
</organism>
<dbReference type="EMBL" id="JACHXR010000007">
    <property type="protein sequence ID" value="MBB3231705.1"/>
    <property type="molecule type" value="Genomic_DNA"/>
</dbReference>
<sequence length="66" mass="7096">MSTKTPTPAPRREVTLAKPLIQGSKRFEPGGDEKPRLTERQIERLTQSGHISATPATGGKAAKQEG</sequence>
<feature type="region of interest" description="Disordered" evidence="1">
    <location>
        <begin position="1"/>
        <end position="66"/>
    </location>
</feature>
<keyword evidence="3" id="KW-1185">Reference proteome</keyword>
<evidence type="ECO:0000313" key="2">
    <source>
        <dbReference type="EMBL" id="MBB3231705.1"/>
    </source>
</evidence>
<proteinExistence type="predicted"/>
<dbReference type="AlphaFoldDB" id="A0A7W5EVT8"/>